<protein>
    <submittedName>
        <fullName evidence="7">23S rRNA (Uracil-5-)-methyltransferase RumA</fullName>
    </submittedName>
</protein>
<evidence type="ECO:0000313" key="8">
    <source>
        <dbReference type="Proteomes" id="UP000198341"/>
    </source>
</evidence>
<feature type="active site" description="Nucleophile" evidence="4">
    <location>
        <position position="560"/>
    </location>
</feature>
<dbReference type="Pfam" id="PF05958">
    <property type="entry name" value="tRNA_U5-meth_tr"/>
    <property type="match status" value="1"/>
</dbReference>
<dbReference type="PANTHER" id="PTHR11061:SF30">
    <property type="entry name" value="TRNA (URACIL(54)-C(5))-METHYLTRANSFERASE"/>
    <property type="match status" value="1"/>
</dbReference>
<dbReference type="InterPro" id="IPR010280">
    <property type="entry name" value="U5_MeTrfase_fam"/>
</dbReference>
<dbReference type="InterPro" id="IPR012340">
    <property type="entry name" value="NA-bd_OB-fold"/>
</dbReference>
<dbReference type="PANTHER" id="PTHR11061">
    <property type="entry name" value="RNA M5U METHYLTRANSFERASE"/>
    <property type="match status" value="1"/>
</dbReference>
<dbReference type="Gene3D" id="2.40.50.1070">
    <property type="match status" value="1"/>
</dbReference>
<sequence>MRSVVTTDPFFSFRRALLFSNVGVHPRKVSAAAAAANSSSKSSTAKTTTNSSYDVDSILELQCHAIASDGSGVCKLPDERICLVAGATPDREGVKVLVRITQVKKTVAFGVKVFAKTKGEEEVSPAGVSSTHYQQPFCAHFYTCGGCSWQDVKYERQLDLKRTMVVEAFAKNGKLGVDAADALIEKTVGLWANDDKNGDDNTKTDATPTKFRNKMTFAFGVDNGVEKGGAKIGLRPPKSHDVVVDVTSPSGCLLQSDSANEALKAISKSLRKAGKSLPSFDRKTGNGTLRSATFRENSNGKIDVEIESTSRESAVKTGPLKELMTETLAVANVKSVTHVQIDRVANLKQAGRGRKQSNVKSGKRPESNRKAKTTMIDDEEEDVGAGSIVDDAWEVSLGGLNFRARPESFFQTNTTQAEVLVNAAVEALRPLFEEKPTKQKKIVLDLFSGVGVFGLTVAHKIPNISKVIGYEIVKEAVLDANENAIMNNLSNTCEFYVRDLTKPGPLEGIDVDDTNNSNDEGDADCIVEAVILDPARPGCSKDILSEIRKLRPKRIVYVSCNPDTQARDASILFGNEDETGGPSSLPTYSLASVKPCDMFPHALHVETVAVFDRVD</sequence>
<dbReference type="AlphaFoldDB" id="K8EAF1"/>
<evidence type="ECO:0000256" key="3">
    <source>
        <dbReference type="ARBA" id="ARBA00022691"/>
    </source>
</evidence>
<dbReference type="RefSeq" id="XP_007515805.1">
    <property type="nucleotide sequence ID" value="XM_007515743.1"/>
</dbReference>
<comment type="similarity">
    <text evidence="4">Belongs to the class I-like SAM-binding methyltransferase superfamily. RNA M5U methyltransferase family.</text>
</comment>
<feature type="active site" evidence="5">
    <location>
        <position position="560"/>
    </location>
</feature>
<feature type="binding site" evidence="4">
    <location>
        <position position="447"/>
    </location>
    <ligand>
        <name>S-adenosyl-L-methionine</name>
        <dbReference type="ChEBI" id="CHEBI:59789"/>
    </ligand>
</feature>
<evidence type="ECO:0000313" key="7">
    <source>
        <dbReference type="EMBL" id="CCO14684.1"/>
    </source>
</evidence>
<evidence type="ECO:0000256" key="1">
    <source>
        <dbReference type="ARBA" id="ARBA00022603"/>
    </source>
</evidence>
<organism evidence="7 8">
    <name type="scientific">Bathycoccus prasinos</name>
    <dbReference type="NCBI Taxonomy" id="41875"/>
    <lineage>
        <taxon>Eukaryota</taxon>
        <taxon>Viridiplantae</taxon>
        <taxon>Chlorophyta</taxon>
        <taxon>Mamiellophyceae</taxon>
        <taxon>Mamiellales</taxon>
        <taxon>Bathycoccaceae</taxon>
        <taxon>Bathycoccus</taxon>
    </lineage>
</organism>
<dbReference type="eggNOG" id="KOG2187">
    <property type="taxonomic scope" value="Eukaryota"/>
</dbReference>
<feature type="binding site" evidence="4">
    <location>
        <position position="533"/>
    </location>
    <ligand>
        <name>S-adenosyl-L-methionine</name>
        <dbReference type="ChEBI" id="CHEBI:59789"/>
    </ligand>
</feature>
<name>K8EAF1_9CHLO</name>
<feature type="binding site" evidence="4">
    <location>
        <position position="471"/>
    </location>
    <ligand>
        <name>S-adenosyl-L-methionine</name>
        <dbReference type="ChEBI" id="CHEBI:59789"/>
    </ligand>
</feature>
<feature type="region of interest" description="Disordered" evidence="6">
    <location>
        <begin position="347"/>
        <end position="374"/>
    </location>
</feature>
<accession>K8EAF1</accession>
<evidence type="ECO:0000256" key="2">
    <source>
        <dbReference type="ARBA" id="ARBA00022679"/>
    </source>
</evidence>
<feature type="binding site" evidence="4">
    <location>
        <position position="411"/>
    </location>
    <ligand>
        <name>S-adenosyl-L-methionine</name>
        <dbReference type="ChEBI" id="CHEBI:59789"/>
    </ligand>
</feature>
<dbReference type="KEGG" id="bpg:Bathy01g01740"/>
<dbReference type="STRING" id="41875.K8EAF1"/>
<dbReference type="InterPro" id="IPR030390">
    <property type="entry name" value="MeTrfase_TrmA_AS"/>
</dbReference>
<dbReference type="PROSITE" id="PS01230">
    <property type="entry name" value="TRMA_1"/>
    <property type="match status" value="1"/>
</dbReference>
<evidence type="ECO:0000256" key="5">
    <source>
        <dbReference type="PROSITE-ProRule" id="PRU10015"/>
    </source>
</evidence>
<keyword evidence="3 4" id="KW-0949">S-adenosyl-L-methionine</keyword>
<gene>
    <name evidence="7" type="ORF">Bathy01g01740</name>
</gene>
<dbReference type="GO" id="GO:0032259">
    <property type="term" value="P:methylation"/>
    <property type="evidence" value="ECO:0007669"/>
    <property type="project" value="UniProtKB-KW"/>
</dbReference>
<dbReference type="SUPFAM" id="SSF53335">
    <property type="entry name" value="S-adenosyl-L-methionine-dependent methyltransferases"/>
    <property type="match status" value="1"/>
</dbReference>
<dbReference type="InterPro" id="IPR029063">
    <property type="entry name" value="SAM-dependent_MTases_sf"/>
</dbReference>
<dbReference type="GeneID" id="19017909"/>
<dbReference type="CDD" id="cd02440">
    <property type="entry name" value="AdoMet_MTases"/>
    <property type="match status" value="1"/>
</dbReference>
<evidence type="ECO:0000256" key="4">
    <source>
        <dbReference type="PROSITE-ProRule" id="PRU01024"/>
    </source>
</evidence>
<dbReference type="EMBL" id="FO082278">
    <property type="protein sequence ID" value="CCO14684.1"/>
    <property type="molecule type" value="Genomic_DNA"/>
</dbReference>
<proteinExistence type="inferred from homology"/>
<dbReference type="OrthoDB" id="10250660at2759"/>
<dbReference type="Proteomes" id="UP000198341">
    <property type="component" value="Chromosome 1"/>
</dbReference>
<dbReference type="Gene3D" id="2.40.50.140">
    <property type="entry name" value="Nucleic acid-binding proteins"/>
    <property type="match status" value="1"/>
</dbReference>
<dbReference type="GO" id="GO:0006396">
    <property type="term" value="P:RNA processing"/>
    <property type="evidence" value="ECO:0007669"/>
    <property type="project" value="InterPro"/>
</dbReference>
<evidence type="ECO:0000256" key="6">
    <source>
        <dbReference type="SAM" id="MobiDB-lite"/>
    </source>
</evidence>
<reference evidence="7 8" key="1">
    <citation type="submission" date="2011-10" db="EMBL/GenBank/DDBJ databases">
        <authorList>
            <person name="Genoscope - CEA"/>
        </authorList>
    </citation>
    <scope>NUCLEOTIDE SEQUENCE [LARGE SCALE GENOMIC DNA]</scope>
    <source>
        <strain evidence="7 8">RCC 1105</strain>
    </source>
</reference>
<keyword evidence="1 4" id="KW-0489">Methyltransferase</keyword>
<keyword evidence="2 4" id="KW-0808">Transferase</keyword>
<dbReference type="Gene3D" id="3.40.50.150">
    <property type="entry name" value="Vaccinia Virus protein VP39"/>
    <property type="match status" value="1"/>
</dbReference>
<dbReference type="PROSITE" id="PS51687">
    <property type="entry name" value="SAM_MT_RNA_M5U"/>
    <property type="match status" value="1"/>
</dbReference>
<dbReference type="GO" id="GO:0008173">
    <property type="term" value="F:RNA methyltransferase activity"/>
    <property type="evidence" value="ECO:0007669"/>
    <property type="project" value="InterPro"/>
</dbReference>
<keyword evidence="8" id="KW-1185">Reference proteome</keyword>